<name>A0A6A2XYA6_HIBSY</name>
<evidence type="ECO:0000313" key="2">
    <source>
        <dbReference type="Proteomes" id="UP000436088"/>
    </source>
</evidence>
<comment type="caution">
    <text evidence="1">The sequence shown here is derived from an EMBL/GenBank/DDBJ whole genome shotgun (WGS) entry which is preliminary data.</text>
</comment>
<proteinExistence type="predicted"/>
<dbReference type="Pfam" id="PF03386">
    <property type="entry name" value="ENOD93"/>
    <property type="match status" value="1"/>
</dbReference>
<dbReference type="InterPro" id="IPR005050">
    <property type="entry name" value="Enod93"/>
</dbReference>
<gene>
    <name evidence="1" type="ORF">F3Y22_tig00111678pilonHSYRG00036</name>
</gene>
<dbReference type="EMBL" id="VEPZ02001402">
    <property type="protein sequence ID" value="KAE8675310.1"/>
    <property type="molecule type" value="Genomic_DNA"/>
</dbReference>
<sequence length="233" mass="25934">MINAEAKELVYGEIDTRLAELEFTEPEKDLEALKQILDAIQKSKHMSGPRKEQASSLKSHTNNILGQSLEVHSSIKSNADYKSRYESIRESYIVAMQFQPHGDAIMFESEVEKIYLSTPTKIAILDHERKQTIVLRKDGLPDAGKYLLGALLKTIIPSPAEDEKKLKAHQFSQEGVSAGIKVAAITVIISAVATLITVCKIPWAKENLNHTAQALIISGEIGEKLKWHTTFLE</sequence>
<dbReference type="Gene3D" id="2.70.98.10">
    <property type="match status" value="1"/>
</dbReference>
<accession>A0A6A2XYA6</accession>
<dbReference type="Proteomes" id="UP000436088">
    <property type="component" value="Unassembled WGS sequence"/>
</dbReference>
<evidence type="ECO:0000313" key="1">
    <source>
        <dbReference type="EMBL" id="KAE8675310.1"/>
    </source>
</evidence>
<protein>
    <submittedName>
        <fullName evidence="1">Monoglyceride lipase-like</fullName>
    </submittedName>
</protein>
<dbReference type="AlphaFoldDB" id="A0A6A2XYA6"/>
<reference evidence="1" key="1">
    <citation type="submission" date="2019-09" db="EMBL/GenBank/DDBJ databases">
        <title>Draft genome information of white flower Hibiscus syriacus.</title>
        <authorList>
            <person name="Kim Y.-M."/>
        </authorList>
    </citation>
    <scope>NUCLEOTIDE SEQUENCE [LARGE SCALE GENOMIC DNA]</scope>
    <source>
        <strain evidence="1">YM2019G1</strain>
    </source>
</reference>
<dbReference type="GO" id="GO:0030246">
    <property type="term" value="F:carbohydrate binding"/>
    <property type="evidence" value="ECO:0007669"/>
    <property type="project" value="InterPro"/>
</dbReference>
<dbReference type="InterPro" id="IPR014718">
    <property type="entry name" value="GH-type_carb-bd"/>
</dbReference>
<keyword evidence="2" id="KW-1185">Reference proteome</keyword>
<dbReference type="PANTHER" id="PTHR33605:SF3">
    <property type="entry name" value="EARLY NODULIN-LIKE PROTEIN"/>
    <property type="match status" value="1"/>
</dbReference>
<dbReference type="PANTHER" id="PTHR33605">
    <property type="entry name" value="EARLY NODULIN-93"/>
    <property type="match status" value="1"/>
</dbReference>
<organism evidence="1 2">
    <name type="scientific">Hibiscus syriacus</name>
    <name type="common">Rose of Sharon</name>
    <dbReference type="NCBI Taxonomy" id="106335"/>
    <lineage>
        <taxon>Eukaryota</taxon>
        <taxon>Viridiplantae</taxon>
        <taxon>Streptophyta</taxon>
        <taxon>Embryophyta</taxon>
        <taxon>Tracheophyta</taxon>
        <taxon>Spermatophyta</taxon>
        <taxon>Magnoliopsida</taxon>
        <taxon>eudicotyledons</taxon>
        <taxon>Gunneridae</taxon>
        <taxon>Pentapetalae</taxon>
        <taxon>rosids</taxon>
        <taxon>malvids</taxon>
        <taxon>Malvales</taxon>
        <taxon>Malvaceae</taxon>
        <taxon>Malvoideae</taxon>
        <taxon>Hibiscus</taxon>
    </lineage>
</organism>